<feature type="compositionally biased region" description="Basic and acidic residues" evidence="1">
    <location>
        <begin position="29"/>
        <end position="47"/>
    </location>
</feature>
<accession>A0A931H4M2</accession>
<dbReference type="Pfam" id="PF01863">
    <property type="entry name" value="YgjP-like"/>
    <property type="match status" value="1"/>
</dbReference>
<comment type="caution">
    <text evidence="3">The sequence shown here is derived from an EMBL/GenBank/DDBJ whole genome shotgun (WGS) entry which is preliminary data.</text>
</comment>
<protein>
    <submittedName>
        <fullName evidence="3">M48 family metallopeptidase</fullName>
    </submittedName>
</protein>
<feature type="domain" description="YgjP-like metallopeptidase" evidence="2">
    <location>
        <begin position="89"/>
        <end position="309"/>
    </location>
</feature>
<evidence type="ECO:0000256" key="1">
    <source>
        <dbReference type="SAM" id="MobiDB-lite"/>
    </source>
</evidence>
<dbReference type="RefSeq" id="WP_196986356.1">
    <property type="nucleotide sequence ID" value="NZ_JADWYS010000001.1"/>
</dbReference>
<dbReference type="PANTHER" id="PTHR30399">
    <property type="entry name" value="UNCHARACTERIZED PROTEIN YGJP"/>
    <property type="match status" value="1"/>
</dbReference>
<dbReference type="CDD" id="cd07344">
    <property type="entry name" value="M48_yhfN_like"/>
    <property type="match status" value="1"/>
</dbReference>
<feature type="region of interest" description="Disordered" evidence="1">
    <location>
        <begin position="16"/>
        <end position="49"/>
    </location>
</feature>
<organism evidence="3 4">
    <name type="scientific">Caenimonas aquaedulcis</name>
    <dbReference type="NCBI Taxonomy" id="2793270"/>
    <lineage>
        <taxon>Bacteria</taxon>
        <taxon>Pseudomonadati</taxon>
        <taxon>Pseudomonadota</taxon>
        <taxon>Betaproteobacteria</taxon>
        <taxon>Burkholderiales</taxon>
        <taxon>Comamonadaceae</taxon>
        <taxon>Caenimonas</taxon>
    </lineage>
</organism>
<keyword evidence="4" id="KW-1185">Reference proteome</keyword>
<dbReference type="Proteomes" id="UP000651050">
    <property type="component" value="Unassembled WGS sequence"/>
</dbReference>
<dbReference type="AlphaFoldDB" id="A0A931H4M2"/>
<evidence type="ECO:0000313" key="4">
    <source>
        <dbReference type="Proteomes" id="UP000651050"/>
    </source>
</evidence>
<name>A0A931H4M2_9BURK</name>
<dbReference type="Gene3D" id="3.30.2010.10">
    <property type="entry name" value="Metalloproteases ('zincins'), catalytic domain"/>
    <property type="match status" value="1"/>
</dbReference>
<evidence type="ECO:0000313" key="3">
    <source>
        <dbReference type="EMBL" id="MBG9388499.1"/>
    </source>
</evidence>
<dbReference type="InterPro" id="IPR053136">
    <property type="entry name" value="UTP_pyrophosphatase-like"/>
</dbReference>
<gene>
    <name evidence="3" type="ORF">I5803_10735</name>
</gene>
<sequence>MHRLLQLTLDFFDAAPAAPARPRTRKSAPKPERPAKPAFDAPEKRADGPPAELLDKVLAPADFRHPRANREAMLGDSVVAYELRRAKRRTIGFAVGPEGLTVTAPKWVPLYEVDSAVQSKSAWIVKKLGEAGERQRRIESARIEWKEGATFPFMGEPVIVVLDPRHGFDEVGGVLETDDAALPGVARHTLRLGLPQNAQPSQIRDAVQAWLMRQAKRLFTERLDHYAPQLGVSWRKLVLSSAGTRWGTAHSDGLIRLNWRLIHFRLPVIDYVVAHELSHLRVMDHSPRFWETVGTVVPDYAHLRGQLKDEHIPPW</sequence>
<dbReference type="InterPro" id="IPR002725">
    <property type="entry name" value="YgjP-like_metallopeptidase"/>
</dbReference>
<dbReference type="EMBL" id="JADWYS010000001">
    <property type="protein sequence ID" value="MBG9388499.1"/>
    <property type="molecule type" value="Genomic_DNA"/>
</dbReference>
<proteinExistence type="predicted"/>
<reference evidence="3" key="1">
    <citation type="submission" date="2020-11" db="EMBL/GenBank/DDBJ databases">
        <title>Bacterial whole genome sequence for Caenimonas sp. DR4.4.</title>
        <authorList>
            <person name="Le V."/>
            <person name="Ko S.-R."/>
            <person name="Ahn C.-Y."/>
            <person name="Oh H.-M."/>
        </authorList>
    </citation>
    <scope>NUCLEOTIDE SEQUENCE</scope>
    <source>
        <strain evidence="3">DR4.4</strain>
    </source>
</reference>
<evidence type="ECO:0000259" key="2">
    <source>
        <dbReference type="Pfam" id="PF01863"/>
    </source>
</evidence>
<dbReference type="PANTHER" id="PTHR30399:SF1">
    <property type="entry name" value="UTP PYROPHOSPHATASE"/>
    <property type="match status" value="1"/>
</dbReference>